<dbReference type="InterPro" id="IPR000537">
    <property type="entry name" value="UbiA_prenyltransferase"/>
</dbReference>
<dbReference type="InterPro" id="IPR050475">
    <property type="entry name" value="Prenyltransferase_related"/>
</dbReference>
<evidence type="ECO:0000256" key="2">
    <source>
        <dbReference type="ARBA" id="ARBA00022692"/>
    </source>
</evidence>
<dbReference type="PANTHER" id="PTHR42723">
    <property type="entry name" value="CHLOROPHYLL SYNTHASE"/>
    <property type="match status" value="1"/>
</dbReference>
<evidence type="ECO:0000256" key="4">
    <source>
        <dbReference type="ARBA" id="ARBA00023136"/>
    </source>
</evidence>
<name>A0A1W1CV18_9ZZZZ</name>
<dbReference type="NCBIfam" id="NF008977">
    <property type="entry name" value="PRK12324.1-2"/>
    <property type="match status" value="1"/>
</dbReference>
<dbReference type="InterPro" id="IPR044878">
    <property type="entry name" value="UbiA_sf"/>
</dbReference>
<feature type="transmembrane region" description="Helical" evidence="5">
    <location>
        <begin position="12"/>
        <end position="29"/>
    </location>
</feature>
<reference evidence="6" key="1">
    <citation type="submission" date="2016-10" db="EMBL/GenBank/DDBJ databases">
        <authorList>
            <person name="de Groot N.N."/>
        </authorList>
    </citation>
    <scope>NUCLEOTIDE SEQUENCE</scope>
</reference>
<evidence type="ECO:0000313" key="6">
    <source>
        <dbReference type="EMBL" id="SFV69609.1"/>
    </source>
</evidence>
<evidence type="ECO:0000256" key="1">
    <source>
        <dbReference type="ARBA" id="ARBA00004141"/>
    </source>
</evidence>
<feature type="transmembrane region" description="Helical" evidence="5">
    <location>
        <begin position="127"/>
        <end position="148"/>
    </location>
</feature>
<proteinExistence type="predicted"/>
<keyword evidence="4 5" id="KW-0472">Membrane</keyword>
<feature type="transmembrane region" description="Helical" evidence="5">
    <location>
        <begin position="97"/>
        <end position="120"/>
    </location>
</feature>
<dbReference type="GO" id="GO:0016020">
    <property type="term" value="C:membrane"/>
    <property type="evidence" value="ECO:0007669"/>
    <property type="project" value="UniProtKB-SubCell"/>
</dbReference>
<dbReference type="GO" id="GO:0016765">
    <property type="term" value="F:transferase activity, transferring alkyl or aryl (other than methyl) groups"/>
    <property type="evidence" value="ECO:0007669"/>
    <property type="project" value="InterPro"/>
</dbReference>
<gene>
    <name evidence="6" type="ORF">MNB_SM-4-876</name>
</gene>
<keyword evidence="3 5" id="KW-1133">Transmembrane helix</keyword>
<comment type="subcellular location">
    <subcellularLocation>
        <location evidence="1">Membrane</location>
        <topology evidence="1">Multi-pass membrane protein</topology>
    </subcellularLocation>
</comment>
<dbReference type="AlphaFoldDB" id="A0A1W1CV18"/>
<protein>
    <submittedName>
        <fullName evidence="6">UbiA prenyltransferase family protein</fullName>
    </submittedName>
</protein>
<feature type="transmembrane region" description="Helical" evidence="5">
    <location>
        <begin position="74"/>
        <end position="91"/>
    </location>
</feature>
<dbReference type="Pfam" id="PF01040">
    <property type="entry name" value="UbiA"/>
    <property type="match status" value="1"/>
</dbReference>
<dbReference type="Gene3D" id="1.10.357.140">
    <property type="entry name" value="UbiA prenyltransferase"/>
    <property type="match status" value="1"/>
</dbReference>
<feature type="transmembrane region" description="Helical" evidence="5">
    <location>
        <begin position="35"/>
        <end position="54"/>
    </location>
</feature>
<feature type="transmembrane region" description="Helical" evidence="5">
    <location>
        <begin position="231"/>
        <end position="247"/>
    </location>
</feature>
<keyword evidence="2 5" id="KW-0812">Transmembrane</keyword>
<feature type="transmembrane region" description="Helical" evidence="5">
    <location>
        <begin position="154"/>
        <end position="172"/>
    </location>
</feature>
<keyword evidence="6" id="KW-0808">Transferase</keyword>
<evidence type="ECO:0000256" key="5">
    <source>
        <dbReference type="SAM" id="Phobius"/>
    </source>
</evidence>
<evidence type="ECO:0000256" key="3">
    <source>
        <dbReference type="ARBA" id="ARBA00022989"/>
    </source>
</evidence>
<sequence length="287" mass="32484">MNNLITLLRPHQYVKNLFVFAPLIFAFNFNQESVFNATIAFILFSLLASSIYVLNDFMDIEEDKKHPTKKNRPLASGAISLTSANFIFLGLSSTTLIATYLFSHELFAVLISYFVLNILYSYRFKHIAIVDIFIIATGFVLRLFAGAQVTDTTLSMWIIIITFLLAIFLALAKRRDDVLLSIEGKETRKNIDGYNLEFVNAAMVLMSGVVIVSYLQYTVSPAVIARIGSEYLYLTTLFVILAILRYMQITFVEQQSGSPSKIVLKDTFIKTTLLLWLISFVGIVKFL</sequence>
<accession>A0A1W1CV18</accession>
<feature type="transmembrane region" description="Helical" evidence="5">
    <location>
        <begin position="198"/>
        <end position="219"/>
    </location>
</feature>
<organism evidence="6">
    <name type="scientific">hydrothermal vent metagenome</name>
    <dbReference type="NCBI Taxonomy" id="652676"/>
    <lineage>
        <taxon>unclassified sequences</taxon>
        <taxon>metagenomes</taxon>
        <taxon>ecological metagenomes</taxon>
    </lineage>
</organism>
<dbReference type="PANTHER" id="PTHR42723:SF1">
    <property type="entry name" value="CHLOROPHYLL SYNTHASE, CHLOROPLASTIC"/>
    <property type="match status" value="1"/>
</dbReference>
<dbReference type="CDD" id="cd13963">
    <property type="entry name" value="PT_UbiA_2"/>
    <property type="match status" value="1"/>
</dbReference>
<dbReference type="EMBL" id="FPHF01000114">
    <property type="protein sequence ID" value="SFV69609.1"/>
    <property type="molecule type" value="Genomic_DNA"/>
</dbReference>